<sequence length="116" mass="12582">MKKLLLPALLLVAFAGKASAQQSKGFTMADFKNNVGKVGTLCDTVYSYKTVSDTLTLLNMGAAYPRQKYTIAVKGSQIKLDLSSIKGKHVCATGTFEFFKCQPEIVADKPEQVTVN</sequence>
<feature type="signal peptide" evidence="1">
    <location>
        <begin position="1"/>
        <end position="20"/>
    </location>
</feature>
<name>A0A5C1I7B3_9SPHI</name>
<dbReference type="EMBL" id="CP043450">
    <property type="protein sequence ID" value="QEM13803.1"/>
    <property type="molecule type" value="Genomic_DNA"/>
</dbReference>
<dbReference type="OrthoDB" id="1524522at2"/>
<dbReference type="Proteomes" id="UP000251402">
    <property type="component" value="Chromosome"/>
</dbReference>
<evidence type="ECO:0000313" key="2">
    <source>
        <dbReference type="EMBL" id="QEM13803.1"/>
    </source>
</evidence>
<protein>
    <submittedName>
        <fullName evidence="2">Uncharacterized protein</fullName>
    </submittedName>
</protein>
<evidence type="ECO:0000256" key="1">
    <source>
        <dbReference type="SAM" id="SignalP"/>
    </source>
</evidence>
<dbReference type="AlphaFoldDB" id="A0A5C1I7B3"/>
<keyword evidence="3" id="KW-1185">Reference proteome</keyword>
<feature type="chain" id="PRO_5022911465" evidence="1">
    <location>
        <begin position="21"/>
        <end position="116"/>
    </location>
</feature>
<organism evidence="2 3">
    <name type="scientific">Mucilaginibacter rubeus</name>
    <dbReference type="NCBI Taxonomy" id="2027860"/>
    <lineage>
        <taxon>Bacteria</taxon>
        <taxon>Pseudomonadati</taxon>
        <taxon>Bacteroidota</taxon>
        <taxon>Sphingobacteriia</taxon>
        <taxon>Sphingobacteriales</taxon>
        <taxon>Sphingobacteriaceae</taxon>
        <taxon>Mucilaginibacter</taxon>
    </lineage>
</organism>
<evidence type="ECO:0000313" key="3">
    <source>
        <dbReference type="Proteomes" id="UP000251402"/>
    </source>
</evidence>
<gene>
    <name evidence="2" type="ORF">DEO27_028565</name>
</gene>
<dbReference type="RefSeq" id="WP_112570883.1">
    <property type="nucleotide sequence ID" value="NZ_CP043450.1"/>
</dbReference>
<dbReference type="KEGG" id="mrub:DEO27_028565"/>
<reference evidence="2" key="1">
    <citation type="submission" date="2019-08" db="EMBL/GenBank/DDBJ databases">
        <title>Comparative genome analysis confer to the adaptation heavy metal polluted environment.</title>
        <authorList>
            <person name="Li Y."/>
        </authorList>
    </citation>
    <scope>NUCLEOTIDE SEQUENCE [LARGE SCALE GENOMIC DNA]</scope>
    <source>
        <strain evidence="2">P1</strain>
    </source>
</reference>
<keyword evidence="1" id="KW-0732">Signal</keyword>
<proteinExistence type="predicted"/>
<accession>A0A5C1I7B3</accession>